<dbReference type="InterPro" id="IPR028263">
    <property type="entry name" value="FliG_N"/>
</dbReference>
<evidence type="ECO:0000256" key="9">
    <source>
        <dbReference type="ARBA" id="ARBA00023143"/>
    </source>
</evidence>
<comment type="caution">
    <text evidence="13">The sequence shown here is derived from an EMBL/GenBank/DDBJ whole genome shotgun (WGS) entry which is preliminary data.</text>
</comment>
<dbReference type="SUPFAM" id="SSF48029">
    <property type="entry name" value="FliG"/>
    <property type="match status" value="2"/>
</dbReference>
<keyword evidence="13" id="KW-0282">Flagellum</keyword>
<keyword evidence="6" id="KW-0145">Chemotaxis</keyword>
<dbReference type="InterPro" id="IPR023087">
    <property type="entry name" value="Flg_Motor_Flig_C"/>
</dbReference>
<dbReference type="NCBIfam" id="TIGR00207">
    <property type="entry name" value="fliG"/>
    <property type="match status" value="1"/>
</dbReference>
<dbReference type="GO" id="GO:0009425">
    <property type="term" value="C:bacterial-type flagellum basal body"/>
    <property type="evidence" value="ECO:0007669"/>
    <property type="project" value="UniProtKB-SubCell"/>
</dbReference>
<dbReference type="InterPro" id="IPR032779">
    <property type="entry name" value="FliG_M"/>
</dbReference>
<organism evidence="13 14">
    <name type="scientific">Enterocloster bolteae</name>
    <dbReference type="NCBI Taxonomy" id="208479"/>
    <lineage>
        <taxon>Bacteria</taxon>
        <taxon>Bacillati</taxon>
        <taxon>Bacillota</taxon>
        <taxon>Clostridia</taxon>
        <taxon>Lachnospirales</taxon>
        <taxon>Lachnospiraceae</taxon>
        <taxon>Enterocloster</taxon>
    </lineage>
</organism>
<evidence type="ECO:0000259" key="10">
    <source>
        <dbReference type="Pfam" id="PF01706"/>
    </source>
</evidence>
<dbReference type="PANTHER" id="PTHR30534">
    <property type="entry name" value="FLAGELLAR MOTOR SWITCH PROTEIN FLIG"/>
    <property type="match status" value="1"/>
</dbReference>
<keyword evidence="13" id="KW-0969">Cilium</keyword>
<dbReference type="GO" id="GO:0006935">
    <property type="term" value="P:chemotaxis"/>
    <property type="evidence" value="ECO:0007669"/>
    <property type="project" value="UniProtKB-KW"/>
</dbReference>
<dbReference type="InterPro" id="IPR000090">
    <property type="entry name" value="Flg_Motor_Flig"/>
</dbReference>
<feature type="domain" description="Flagellar motor switch protein FliG C-terminal" evidence="10">
    <location>
        <begin position="238"/>
        <end position="344"/>
    </location>
</feature>
<dbReference type="PIRSF" id="PIRSF003161">
    <property type="entry name" value="FliG"/>
    <property type="match status" value="1"/>
</dbReference>
<reference evidence="13 14" key="1">
    <citation type="submission" date="2018-08" db="EMBL/GenBank/DDBJ databases">
        <title>A genome reference for cultivated species of the human gut microbiota.</title>
        <authorList>
            <person name="Zou Y."/>
            <person name="Xue W."/>
            <person name="Luo G."/>
        </authorList>
    </citation>
    <scope>NUCLEOTIDE SEQUENCE [LARGE SCALE GENOMIC DNA]</scope>
    <source>
        <strain evidence="13 14">AF14-18</strain>
    </source>
</reference>
<evidence type="ECO:0000256" key="7">
    <source>
        <dbReference type="ARBA" id="ARBA00022779"/>
    </source>
</evidence>
<evidence type="ECO:0000313" key="13">
    <source>
        <dbReference type="EMBL" id="RGV79013.1"/>
    </source>
</evidence>
<keyword evidence="5" id="KW-1003">Cell membrane</keyword>
<keyword evidence="9" id="KW-0975">Bacterial flagellum</keyword>
<sequence>MPETAEEKKDKTEAAKGPVDIKNMDTKQKAAIVVVSLGADRASQIYKYLNEQDIEDLTYEVAKMGRTTNSQVEGALDEFYKLCLTHKMMTDGGLDYARNVLEKAFGETTARSLLEKVSKTLQSKPFNFFMKGDPKALLSLLQHERPQVIALIMSYMDPEQAAQVLEQLPEAKRIPTLEGMAKMDRVSPEAIAIVEEEMKRKFATIITSEDNMNLGGVDYVADIMNHVDRTNEKRIFDEMDKTNPELAQSIRDKMFVFENIMDMDDRSVQRFVRDCDARDIVYALKSASDEMKQVFFSNMSKRMAETVQADLEITTNVRMKDVEEAQQRIVNIIRNLEDAGEVIIKKGGDDDNIIV</sequence>
<protein>
    <recommendedName>
        <fullName evidence="4">Flagellar motor switch protein FliG</fullName>
    </recommendedName>
</protein>
<dbReference type="Pfam" id="PF01706">
    <property type="entry name" value="FliG_C"/>
    <property type="match status" value="1"/>
</dbReference>
<dbReference type="GO" id="GO:0003774">
    <property type="term" value="F:cytoskeletal motor activity"/>
    <property type="evidence" value="ECO:0007669"/>
    <property type="project" value="InterPro"/>
</dbReference>
<evidence type="ECO:0000256" key="6">
    <source>
        <dbReference type="ARBA" id="ARBA00022500"/>
    </source>
</evidence>
<gene>
    <name evidence="13" type="primary">fliG</name>
    <name evidence="13" type="ORF">DWW02_04640</name>
</gene>
<evidence type="ECO:0000256" key="2">
    <source>
        <dbReference type="ARBA" id="ARBA00004413"/>
    </source>
</evidence>
<dbReference type="InterPro" id="IPR011002">
    <property type="entry name" value="FliG_a-hlx"/>
</dbReference>
<evidence type="ECO:0000313" key="14">
    <source>
        <dbReference type="Proteomes" id="UP000284543"/>
    </source>
</evidence>
<dbReference type="EMBL" id="QRZM01000001">
    <property type="protein sequence ID" value="RGV79013.1"/>
    <property type="molecule type" value="Genomic_DNA"/>
</dbReference>
<evidence type="ECO:0000256" key="5">
    <source>
        <dbReference type="ARBA" id="ARBA00022475"/>
    </source>
</evidence>
<dbReference type="Proteomes" id="UP000284543">
    <property type="component" value="Unassembled WGS sequence"/>
</dbReference>
<evidence type="ECO:0000259" key="11">
    <source>
        <dbReference type="Pfam" id="PF14841"/>
    </source>
</evidence>
<dbReference type="PANTHER" id="PTHR30534:SF0">
    <property type="entry name" value="FLAGELLAR MOTOR SWITCH PROTEIN FLIG"/>
    <property type="match status" value="1"/>
</dbReference>
<dbReference type="AlphaFoldDB" id="A0A412ZFR3"/>
<dbReference type="PRINTS" id="PR00954">
    <property type="entry name" value="FLGMOTORFLIG"/>
</dbReference>
<keyword evidence="7" id="KW-0283">Flagellar rotation</keyword>
<dbReference type="GO" id="GO:0071973">
    <property type="term" value="P:bacterial-type flagellum-dependent cell motility"/>
    <property type="evidence" value="ECO:0007669"/>
    <property type="project" value="InterPro"/>
</dbReference>
<dbReference type="Pfam" id="PF14842">
    <property type="entry name" value="FliG_N"/>
    <property type="match status" value="1"/>
</dbReference>
<name>A0A412ZFR3_9FIRM</name>
<accession>A0A412ZFR3</accession>
<evidence type="ECO:0000259" key="12">
    <source>
        <dbReference type="Pfam" id="PF14842"/>
    </source>
</evidence>
<dbReference type="FunFam" id="1.10.220.30:FF:000001">
    <property type="entry name" value="Flagellar motor switch protein FliG"/>
    <property type="match status" value="1"/>
</dbReference>
<evidence type="ECO:0000256" key="1">
    <source>
        <dbReference type="ARBA" id="ARBA00004117"/>
    </source>
</evidence>
<feature type="domain" description="Flagellar motor switch protein FliG N-terminal" evidence="12">
    <location>
        <begin position="24"/>
        <end position="126"/>
    </location>
</feature>
<evidence type="ECO:0000256" key="4">
    <source>
        <dbReference type="ARBA" id="ARBA00021870"/>
    </source>
</evidence>
<dbReference type="GO" id="GO:0005886">
    <property type="term" value="C:plasma membrane"/>
    <property type="evidence" value="ECO:0007669"/>
    <property type="project" value="UniProtKB-SubCell"/>
</dbReference>
<evidence type="ECO:0000256" key="3">
    <source>
        <dbReference type="ARBA" id="ARBA00010299"/>
    </source>
</evidence>
<comment type="similarity">
    <text evidence="3">Belongs to the FliG family.</text>
</comment>
<comment type="subcellular location">
    <subcellularLocation>
        <location evidence="1">Bacterial flagellum basal body</location>
    </subcellularLocation>
    <subcellularLocation>
        <location evidence="2">Cell membrane</location>
        <topology evidence="2">Peripheral membrane protein</topology>
        <orientation evidence="2">Cytoplasmic side</orientation>
    </subcellularLocation>
</comment>
<dbReference type="Gene3D" id="1.10.220.30">
    <property type="match status" value="3"/>
</dbReference>
<feature type="domain" description="Flagellar motor switch protein FliG middle" evidence="11">
    <location>
        <begin position="134"/>
        <end position="207"/>
    </location>
</feature>
<keyword evidence="8" id="KW-0472">Membrane</keyword>
<keyword evidence="13" id="KW-0966">Cell projection</keyword>
<dbReference type="Pfam" id="PF14841">
    <property type="entry name" value="FliG_M"/>
    <property type="match status" value="1"/>
</dbReference>
<evidence type="ECO:0000256" key="8">
    <source>
        <dbReference type="ARBA" id="ARBA00023136"/>
    </source>
</evidence>
<proteinExistence type="inferred from homology"/>